<dbReference type="EMBL" id="VNHY01000002">
    <property type="protein sequence ID" value="TYP93925.1"/>
    <property type="molecule type" value="Genomic_DNA"/>
</dbReference>
<dbReference type="Pfam" id="PF00378">
    <property type="entry name" value="ECH_1"/>
    <property type="match status" value="1"/>
</dbReference>
<dbReference type="InterPro" id="IPR001753">
    <property type="entry name" value="Enoyl-CoA_hydra/iso"/>
</dbReference>
<dbReference type="Proteomes" id="UP000324595">
    <property type="component" value="Unassembled WGS sequence"/>
</dbReference>
<dbReference type="CDD" id="cd06558">
    <property type="entry name" value="crotonase-like"/>
    <property type="match status" value="1"/>
</dbReference>
<protein>
    <submittedName>
        <fullName evidence="2">Enoyl-CoA hydratase</fullName>
    </submittedName>
</protein>
<comment type="caution">
    <text evidence="2">The sequence shown here is derived from an EMBL/GenBank/DDBJ whole genome shotgun (WGS) entry which is preliminary data.</text>
</comment>
<dbReference type="PANTHER" id="PTHR11941:SF27">
    <property type="entry name" value="ETHYLMALONYL-COA DECARBOXYLASE"/>
    <property type="match status" value="1"/>
</dbReference>
<evidence type="ECO:0000313" key="2">
    <source>
        <dbReference type="EMBL" id="TYP93925.1"/>
    </source>
</evidence>
<dbReference type="GO" id="GO:0006635">
    <property type="term" value="P:fatty acid beta-oxidation"/>
    <property type="evidence" value="ECO:0007669"/>
    <property type="project" value="TreeGrafter"/>
</dbReference>
<dbReference type="Gene3D" id="3.90.226.10">
    <property type="entry name" value="2-enoyl-CoA Hydratase, Chain A, domain 1"/>
    <property type="match status" value="1"/>
</dbReference>
<proteinExistence type="predicted"/>
<keyword evidence="3" id="KW-1185">Reference proteome</keyword>
<dbReference type="GO" id="GO:0016829">
    <property type="term" value="F:lyase activity"/>
    <property type="evidence" value="ECO:0007669"/>
    <property type="project" value="UniProtKB-KW"/>
</dbReference>
<organism evidence="2 3">
    <name type="scientific">Fodinibius salinus</name>
    <dbReference type="NCBI Taxonomy" id="860790"/>
    <lineage>
        <taxon>Bacteria</taxon>
        <taxon>Pseudomonadati</taxon>
        <taxon>Balneolota</taxon>
        <taxon>Balneolia</taxon>
        <taxon>Balneolales</taxon>
        <taxon>Balneolaceae</taxon>
        <taxon>Fodinibius</taxon>
    </lineage>
</organism>
<dbReference type="AlphaFoldDB" id="A0A5D3YKB2"/>
<dbReference type="RefSeq" id="WP_148898962.1">
    <property type="nucleotide sequence ID" value="NZ_VNHY01000002.1"/>
</dbReference>
<dbReference type="PANTHER" id="PTHR11941">
    <property type="entry name" value="ENOYL-COA HYDRATASE-RELATED"/>
    <property type="match status" value="1"/>
</dbReference>
<evidence type="ECO:0000256" key="1">
    <source>
        <dbReference type="ARBA" id="ARBA00023239"/>
    </source>
</evidence>
<keyword evidence="1" id="KW-0456">Lyase</keyword>
<dbReference type="GO" id="GO:0005829">
    <property type="term" value="C:cytosol"/>
    <property type="evidence" value="ECO:0007669"/>
    <property type="project" value="TreeGrafter"/>
</dbReference>
<evidence type="ECO:0000313" key="3">
    <source>
        <dbReference type="Proteomes" id="UP000324595"/>
    </source>
</evidence>
<reference evidence="2 3" key="1">
    <citation type="submission" date="2019-07" db="EMBL/GenBank/DDBJ databases">
        <title>Genomic Encyclopedia of Archaeal and Bacterial Type Strains, Phase II (KMG-II): from individual species to whole genera.</title>
        <authorList>
            <person name="Goeker M."/>
        </authorList>
    </citation>
    <scope>NUCLEOTIDE SEQUENCE [LARGE SCALE GENOMIC DNA]</scope>
    <source>
        <strain evidence="2 3">DSM 21935</strain>
    </source>
</reference>
<dbReference type="SUPFAM" id="SSF52096">
    <property type="entry name" value="ClpP/crotonase"/>
    <property type="match status" value="1"/>
</dbReference>
<name>A0A5D3YKB2_9BACT</name>
<dbReference type="OrthoDB" id="9775794at2"/>
<accession>A0A5D3YKB2</accession>
<gene>
    <name evidence="2" type="ORF">LX73_1641</name>
</gene>
<sequence>MSVLKVEHKNHICRATINRPQSRNAINFEVMDALEHLLIDLETDSDVRCFVLTGAGENSFISGGDLQEFHTIKTAEEAKPMAQRMLSILKRIEKLPCWTIASINAPAYGGGCEMMLAFDFRIASEQATFGFTQSKFYLPPGWGGLTRLVECVGRSTALQWLAEARIVDAEKALQHGLINRTAPAEQLKKETTAWAQQLTKNDRAFIKNLKQGAMRITEARWQAIEAELDTFAQFWESNLHEKRVEKFLNRNE</sequence>
<dbReference type="InterPro" id="IPR029045">
    <property type="entry name" value="ClpP/crotonase-like_dom_sf"/>
</dbReference>